<evidence type="ECO:0000313" key="4">
    <source>
        <dbReference type="EMBL" id="KAF3766781.1"/>
    </source>
</evidence>
<comment type="similarity">
    <text evidence="1">Belongs to the ACBP family.</text>
</comment>
<dbReference type="Gene3D" id="1.20.80.10">
    <property type="match status" value="1"/>
</dbReference>
<dbReference type="RefSeq" id="XP_040777742.1">
    <property type="nucleotide sequence ID" value="XM_040923147.1"/>
</dbReference>
<dbReference type="InterPro" id="IPR014352">
    <property type="entry name" value="FERM/acyl-CoA-bd_prot_sf"/>
</dbReference>
<dbReference type="PROSITE" id="PS51228">
    <property type="entry name" value="ACB_2"/>
    <property type="match status" value="1"/>
</dbReference>
<dbReference type="GO" id="GO:0000062">
    <property type="term" value="F:fatty-acyl-CoA binding"/>
    <property type="evidence" value="ECO:0007669"/>
    <property type="project" value="InterPro"/>
</dbReference>
<evidence type="ECO:0000313" key="5">
    <source>
        <dbReference type="Proteomes" id="UP000803844"/>
    </source>
</evidence>
<dbReference type="OrthoDB" id="346910at2759"/>
<evidence type="ECO:0000256" key="1">
    <source>
        <dbReference type="ARBA" id="ARBA00005567"/>
    </source>
</evidence>
<dbReference type="PANTHER" id="PTHR23310">
    <property type="entry name" value="ACYL-COA-BINDING PROTEIN, ACBP"/>
    <property type="match status" value="1"/>
</dbReference>
<dbReference type="InterPro" id="IPR035984">
    <property type="entry name" value="Acyl-CoA-binding_sf"/>
</dbReference>
<dbReference type="EMBL" id="MU032346">
    <property type="protein sequence ID" value="KAF3766781.1"/>
    <property type="molecule type" value="Genomic_DNA"/>
</dbReference>
<sequence>MSQEAFDKAVIDSKKLTSKPGQDDLLALYGLYKVAAGEDISKAPAPGVFDFKGKYKKEAWQKNLKELNGNDDPVPTAAAQEAAKKKYAELIEKLKKECGFDENKVPEEVGGN</sequence>
<protein>
    <submittedName>
        <fullName evidence="4">Acyl-CoA binding protein</fullName>
    </submittedName>
</protein>
<dbReference type="SUPFAM" id="SSF47027">
    <property type="entry name" value="Acyl-CoA binding protein"/>
    <property type="match status" value="1"/>
</dbReference>
<evidence type="ECO:0000259" key="3">
    <source>
        <dbReference type="PROSITE" id="PS51228"/>
    </source>
</evidence>
<comment type="caution">
    <text evidence="4">The sequence shown here is derived from an EMBL/GenBank/DDBJ whole genome shotgun (WGS) entry which is preliminary data.</text>
</comment>
<accession>A0A9P4Y5B6</accession>
<dbReference type="PRINTS" id="PR00689">
    <property type="entry name" value="ACOABINDINGP"/>
</dbReference>
<dbReference type="InterPro" id="IPR000582">
    <property type="entry name" value="Acyl-CoA-binding_protein"/>
</dbReference>
<organism evidence="4 5">
    <name type="scientific">Cryphonectria parasitica (strain ATCC 38755 / EP155)</name>
    <dbReference type="NCBI Taxonomy" id="660469"/>
    <lineage>
        <taxon>Eukaryota</taxon>
        <taxon>Fungi</taxon>
        <taxon>Dikarya</taxon>
        <taxon>Ascomycota</taxon>
        <taxon>Pezizomycotina</taxon>
        <taxon>Sordariomycetes</taxon>
        <taxon>Sordariomycetidae</taxon>
        <taxon>Diaporthales</taxon>
        <taxon>Cryphonectriaceae</taxon>
        <taxon>Cryphonectria-Endothia species complex</taxon>
        <taxon>Cryphonectria</taxon>
    </lineage>
</organism>
<dbReference type="AlphaFoldDB" id="A0A9P4Y5B6"/>
<gene>
    <name evidence="4" type="ORF">M406DRAFT_355358</name>
</gene>
<keyword evidence="2" id="KW-0446">Lipid-binding</keyword>
<name>A0A9P4Y5B6_CRYP1</name>
<dbReference type="PANTHER" id="PTHR23310:SF62">
    <property type="entry name" value="ACYL-COA BINDING PROTEIN 1, ISOFORM A"/>
    <property type="match status" value="1"/>
</dbReference>
<feature type="domain" description="ACB" evidence="3">
    <location>
        <begin position="2"/>
        <end position="100"/>
    </location>
</feature>
<proteinExistence type="inferred from homology"/>
<evidence type="ECO:0000256" key="2">
    <source>
        <dbReference type="ARBA" id="ARBA00023121"/>
    </source>
</evidence>
<dbReference type="Pfam" id="PF00887">
    <property type="entry name" value="ACBP"/>
    <property type="match status" value="1"/>
</dbReference>
<dbReference type="GO" id="GO:0006631">
    <property type="term" value="P:fatty acid metabolic process"/>
    <property type="evidence" value="ECO:0007669"/>
    <property type="project" value="TreeGrafter"/>
</dbReference>
<keyword evidence="5" id="KW-1185">Reference proteome</keyword>
<reference evidence="4" key="1">
    <citation type="journal article" date="2020" name="Phytopathology">
        <title>Genome sequence of the chestnut blight fungus Cryphonectria parasitica EP155: A fundamental resource for an archetypical invasive plant pathogen.</title>
        <authorList>
            <person name="Crouch J.A."/>
            <person name="Dawe A."/>
            <person name="Aerts A."/>
            <person name="Barry K."/>
            <person name="Churchill A.C.L."/>
            <person name="Grimwood J."/>
            <person name="Hillman B."/>
            <person name="Milgroom M.G."/>
            <person name="Pangilinan J."/>
            <person name="Smith M."/>
            <person name="Salamov A."/>
            <person name="Schmutz J."/>
            <person name="Yadav J."/>
            <person name="Grigoriev I.V."/>
            <person name="Nuss D."/>
        </authorList>
    </citation>
    <scope>NUCLEOTIDE SEQUENCE</scope>
    <source>
        <strain evidence="4">EP155</strain>
    </source>
</reference>
<dbReference type="Proteomes" id="UP000803844">
    <property type="component" value="Unassembled WGS sequence"/>
</dbReference>
<dbReference type="GeneID" id="63840276"/>